<dbReference type="GO" id="GO:0035091">
    <property type="term" value="F:phosphatidylinositol binding"/>
    <property type="evidence" value="ECO:0007669"/>
    <property type="project" value="InterPro"/>
</dbReference>
<evidence type="ECO:0000313" key="11">
    <source>
        <dbReference type="EMBL" id="CAF0764841.1"/>
    </source>
</evidence>
<evidence type="ECO:0000256" key="5">
    <source>
        <dbReference type="ARBA" id="ARBA00022963"/>
    </source>
</evidence>
<dbReference type="SUPFAM" id="SSF56024">
    <property type="entry name" value="Phospholipase D/nuclease"/>
    <property type="match status" value="2"/>
</dbReference>
<accession>A0A813QAU8</accession>
<dbReference type="EMBL" id="CAJNOO010000041">
    <property type="protein sequence ID" value="CAF0764841.1"/>
    <property type="molecule type" value="Genomic_DNA"/>
</dbReference>
<feature type="region of interest" description="Disordered" evidence="7">
    <location>
        <begin position="834"/>
        <end position="856"/>
    </location>
</feature>
<feature type="compositionally biased region" description="Low complexity" evidence="7">
    <location>
        <begin position="768"/>
        <end position="787"/>
    </location>
</feature>
<feature type="domain" description="PX" evidence="9">
    <location>
        <begin position="264"/>
        <end position="409"/>
    </location>
</feature>
<feature type="compositionally biased region" description="Polar residues" evidence="7">
    <location>
        <begin position="328"/>
        <end position="345"/>
    </location>
</feature>
<dbReference type="CDD" id="cd09141">
    <property type="entry name" value="PLDc_vPLD1_2_yPLD_like_2"/>
    <property type="match status" value="1"/>
</dbReference>
<proteinExistence type="predicted"/>
<feature type="domain" description="PLD phosphodiesterase" evidence="8">
    <location>
        <begin position="663"/>
        <end position="690"/>
    </location>
</feature>
<dbReference type="SUPFAM" id="SSF64268">
    <property type="entry name" value="PX domain"/>
    <property type="match status" value="1"/>
</dbReference>
<dbReference type="InterPro" id="IPR000629">
    <property type="entry name" value="RNA-helicase_DEAD-box_CS"/>
</dbReference>
<dbReference type="SUPFAM" id="SSF52540">
    <property type="entry name" value="P-loop containing nucleoside triphosphate hydrolases"/>
    <property type="match status" value="1"/>
</dbReference>
<dbReference type="PANTHER" id="PTHR18896:SF76">
    <property type="entry name" value="PHOSPHOLIPASE"/>
    <property type="match status" value="1"/>
</dbReference>
<dbReference type="GO" id="GO:0004630">
    <property type="term" value="F:phospholipase D activity"/>
    <property type="evidence" value="ECO:0007669"/>
    <property type="project" value="UniProtKB-EC"/>
</dbReference>
<feature type="compositionally biased region" description="Acidic residues" evidence="7">
    <location>
        <begin position="839"/>
        <end position="849"/>
    </location>
</feature>
<dbReference type="SMART" id="SM00155">
    <property type="entry name" value="PLDc"/>
    <property type="match status" value="2"/>
</dbReference>
<dbReference type="PROSITE" id="PS50195">
    <property type="entry name" value="PX"/>
    <property type="match status" value="1"/>
</dbReference>
<dbReference type="OrthoDB" id="14911at2759"/>
<dbReference type="PROSITE" id="PS51192">
    <property type="entry name" value="HELICASE_ATP_BIND_1"/>
    <property type="match status" value="1"/>
</dbReference>
<evidence type="ECO:0000256" key="6">
    <source>
        <dbReference type="ARBA" id="ARBA00023098"/>
    </source>
</evidence>
<dbReference type="InterPro" id="IPR001736">
    <property type="entry name" value="PLipase_D/transphosphatidylase"/>
</dbReference>
<dbReference type="GO" id="GO:0009395">
    <property type="term" value="P:phospholipid catabolic process"/>
    <property type="evidence" value="ECO:0007669"/>
    <property type="project" value="TreeGrafter"/>
</dbReference>
<evidence type="ECO:0000256" key="3">
    <source>
        <dbReference type="ARBA" id="ARBA00022737"/>
    </source>
</evidence>
<sequence length="1304" mass="151630">MVEDIPSILINDLSIQHLFSVQSQVIPYLIQQNQSHSPIPLADICVSSPTGSEKTLTYVIPLLQYLAEEVYNVVNQIGNKLQLKTALLAGQHLFKDEQKILVKQQLNGSWISSIDIIVCTPGRLVEHISRIPGFSLIHLRYLVIDEADRIIDKFKRDWLNVLDTVIGLSSHLKNDFQPYMLSQSSSNHKIYQKLFFSATLTHNPEILQQLNLFRHSRRRHIEYLPYPDWNFLEEPPQLCPDGKRPLTDVYLRRNKVFVDGLPVEVINISAERDFNPVTEFLYPYLYTIKVRHGYSFEWTIQKRYKHFHDLHKDLIHYVENQTGRSISSLNKSDLSGKKSNNNENPSLIKRQEEQPCFPTRNDRIDFINQFTIGDRCKVLQDYLNKVLKHPKFREHIAVREFFEVSPLSFVHGLAVSLKEGSIAKRSNDDFRGRSVFFRAPFICDKLKFHHGQKWFVLKDSYLVYMNPGSALVGFPMLVDKAFSIEQGFRKTSTNNGIRIKNLQRSMIIKFEKEDERDIWFDYLMNVKNKSLFIEQHPFNSYAPKRQQQYARWFVNGQLYMEAVAKAILAAREEIFITDWWLSPEIMLIRPCDDDSMRLDNLLGKRAEEGIRVYVMVFKDIVQVVGLNSLHTKLKLIAKSPNKKNIKVIRHPNHSVVPGTESSFLYSHHEKTVIIDQRIAFIGGIDLCWGRWDTDEHRLIDLGDENIMELKLLNEKGDQPEEEAPKEEAAVATTEKMAENAIAGNINPSTAISKELSNQAKHDEEKQSLLKSNQNQNLNDQKIKNNNNLTKSLGVTDFRSALNRTEMRLLAEEENAGQRPHINKKKWKQIIKKVRKNENEDSTDEDEEVPQEPIDEKPKTIIGVTPVVDKKSRYFMGKDYSNSYEKDFEFIEKFDEDYIDRKLHPRMPWHDEALVVTGEAARDCARHFIQRWNIHKADKFRFNESYPYILPKGYDDNELFDSSMLSQILGENQKLIRVDAQCVRSVSFWSCGTRTVEHSIQNAYIHMIDSAQHFIYIENQFFISIAQDTTIKNLIGDALYRRIARASINKEKFRVYVVVPLLPGFSNVNAVQAVLYFIMRSINKGETSLYERLRRDGISNPEDYITFYGMRNWDILMGTLVTEVIYVHSKLMIVDDRICICGSANINDRSLQGSRDSEFCLVVNDLEMIDSQLNGQKQKVGLFSSTWRKKLFRQMLGIKNEEEMNVDDPCSDEFYQYFRQTAKTNAQIYEEVFNTLPTNHIKKFVEVEDYVQRPKLKETDPLTAHEKCKQIKGFVVEFPLEFLADDVLMPGWTTSEGMAPILLWT</sequence>
<dbReference type="GO" id="GO:0003676">
    <property type="term" value="F:nucleic acid binding"/>
    <property type="evidence" value="ECO:0007669"/>
    <property type="project" value="InterPro"/>
</dbReference>
<dbReference type="Pfam" id="PF00614">
    <property type="entry name" value="PLDc"/>
    <property type="match status" value="2"/>
</dbReference>
<dbReference type="InterPro" id="IPR014001">
    <property type="entry name" value="Helicase_ATP-bd"/>
</dbReference>
<dbReference type="Gene3D" id="3.40.50.300">
    <property type="entry name" value="P-loop containing nucleotide triphosphate hydrolases"/>
    <property type="match status" value="1"/>
</dbReference>
<protein>
    <recommendedName>
        <fullName evidence="2">phospholipase D</fullName>
        <ecNumber evidence="2">3.1.4.4</ecNumber>
    </recommendedName>
</protein>
<dbReference type="InterPro" id="IPR036871">
    <property type="entry name" value="PX_dom_sf"/>
</dbReference>
<evidence type="ECO:0000256" key="4">
    <source>
        <dbReference type="ARBA" id="ARBA00022801"/>
    </source>
</evidence>
<name>A0A813QAU8_9BILA</name>
<dbReference type="SMART" id="SM00312">
    <property type="entry name" value="PX"/>
    <property type="match status" value="1"/>
</dbReference>
<dbReference type="PROSITE" id="PS00039">
    <property type="entry name" value="DEAD_ATP_HELICASE"/>
    <property type="match status" value="1"/>
</dbReference>
<feature type="region of interest" description="Disordered" evidence="7">
    <location>
        <begin position="328"/>
        <end position="352"/>
    </location>
</feature>
<keyword evidence="5" id="KW-0442">Lipid degradation</keyword>
<dbReference type="EC" id="3.1.4.4" evidence="2"/>
<dbReference type="InterPro" id="IPR001683">
    <property type="entry name" value="PX_dom"/>
</dbReference>
<gene>
    <name evidence="11" type="ORF">RFH988_LOCUS2035</name>
</gene>
<feature type="domain" description="Helicase ATP-binding" evidence="10">
    <location>
        <begin position="35"/>
        <end position="218"/>
    </location>
</feature>
<evidence type="ECO:0000256" key="1">
    <source>
        <dbReference type="ARBA" id="ARBA00000798"/>
    </source>
</evidence>
<dbReference type="Proteomes" id="UP000663882">
    <property type="component" value="Unassembled WGS sequence"/>
</dbReference>
<dbReference type="Pfam" id="PF00787">
    <property type="entry name" value="PX"/>
    <property type="match status" value="1"/>
</dbReference>
<keyword evidence="3" id="KW-0677">Repeat</keyword>
<dbReference type="Gene3D" id="3.30.1520.10">
    <property type="entry name" value="Phox-like domain"/>
    <property type="match status" value="1"/>
</dbReference>
<dbReference type="GO" id="GO:0005524">
    <property type="term" value="F:ATP binding"/>
    <property type="evidence" value="ECO:0007669"/>
    <property type="project" value="InterPro"/>
</dbReference>
<keyword evidence="6" id="KW-0443">Lipid metabolism</keyword>
<dbReference type="SMART" id="SM00233">
    <property type="entry name" value="PH"/>
    <property type="match status" value="1"/>
</dbReference>
<dbReference type="PANTHER" id="PTHR18896">
    <property type="entry name" value="PHOSPHOLIPASE D"/>
    <property type="match status" value="1"/>
</dbReference>
<feature type="domain" description="PLD phosphodiesterase" evidence="8">
    <location>
        <begin position="1122"/>
        <end position="1149"/>
    </location>
</feature>
<comment type="catalytic activity">
    <reaction evidence="1">
        <text>a 1,2-diacyl-sn-glycero-3-phosphocholine + H2O = a 1,2-diacyl-sn-glycero-3-phosphate + choline + H(+)</text>
        <dbReference type="Rhea" id="RHEA:14445"/>
        <dbReference type="ChEBI" id="CHEBI:15354"/>
        <dbReference type="ChEBI" id="CHEBI:15377"/>
        <dbReference type="ChEBI" id="CHEBI:15378"/>
        <dbReference type="ChEBI" id="CHEBI:57643"/>
        <dbReference type="ChEBI" id="CHEBI:58608"/>
        <dbReference type="EC" id="3.1.4.4"/>
    </reaction>
</comment>
<comment type="caution">
    <text evidence="11">The sequence shown here is derived from an EMBL/GenBank/DDBJ whole genome shotgun (WGS) entry which is preliminary data.</text>
</comment>
<keyword evidence="4" id="KW-0378">Hydrolase</keyword>
<organism evidence="11 12">
    <name type="scientific">Rotaria sordida</name>
    <dbReference type="NCBI Taxonomy" id="392033"/>
    <lineage>
        <taxon>Eukaryota</taxon>
        <taxon>Metazoa</taxon>
        <taxon>Spiralia</taxon>
        <taxon>Gnathifera</taxon>
        <taxon>Rotifera</taxon>
        <taxon>Eurotatoria</taxon>
        <taxon>Bdelloidea</taxon>
        <taxon>Philodinida</taxon>
        <taxon>Philodinidae</taxon>
        <taxon>Rotaria</taxon>
    </lineage>
</organism>
<dbReference type="SMART" id="SM00487">
    <property type="entry name" value="DEXDc"/>
    <property type="match status" value="1"/>
</dbReference>
<dbReference type="InterPro" id="IPR011545">
    <property type="entry name" value="DEAD/DEAH_box_helicase_dom"/>
</dbReference>
<dbReference type="InterPro" id="IPR015679">
    <property type="entry name" value="PLipase_D_fam"/>
</dbReference>
<reference evidence="11" key="1">
    <citation type="submission" date="2021-02" db="EMBL/GenBank/DDBJ databases">
        <authorList>
            <person name="Nowell W R."/>
        </authorList>
    </citation>
    <scope>NUCLEOTIDE SEQUENCE</scope>
</reference>
<dbReference type="InterPro" id="IPR001849">
    <property type="entry name" value="PH_domain"/>
</dbReference>
<evidence type="ECO:0000259" key="10">
    <source>
        <dbReference type="PROSITE" id="PS51192"/>
    </source>
</evidence>
<dbReference type="Gene3D" id="3.30.870.10">
    <property type="entry name" value="Endonuclease Chain A"/>
    <property type="match status" value="3"/>
</dbReference>
<evidence type="ECO:0000259" key="9">
    <source>
        <dbReference type="PROSITE" id="PS50195"/>
    </source>
</evidence>
<evidence type="ECO:0000256" key="2">
    <source>
        <dbReference type="ARBA" id="ARBA00012027"/>
    </source>
</evidence>
<feature type="region of interest" description="Disordered" evidence="7">
    <location>
        <begin position="755"/>
        <end position="787"/>
    </location>
</feature>
<evidence type="ECO:0000313" key="12">
    <source>
        <dbReference type="Proteomes" id="UP000663882"/>
    </source>
</evidence>
<dbReference type="InterPro" id="IPR027417">
    <property type="entry name" value="P-loop_NTPase"/>
</dbReference>
<evidence type="ECO:0000259" key="8">
    <source>
        <dbReference type="PROSITE" id="PS50035"/>
    </source>
</evidence>
<evidence type="ECO:0000256" key="7">
    <source>
        <dbReference type="SAM" id="MobiDB-lite"/>
    </source>
</evidence>
<dbReference type="Pfam" id="PF00270">
    <property type="entry name" value="DEAD"/>
    <property type="match status" value="1"/>
</dbReference>
<dbReference type="PROSITE" id="PS50035">
    <property type="entry name" value="PLD"/>
    <property type="match status" value="2"/>
</dbReference>